<dbReference type="EMBL" id="CM023483">
    <property type="protein sequence ID" value="KAH6936761.1"/>
    <property type="molecule type" value="Genomic_DNA"/>
</dbReference>
<proteinExistence type="predicted"/>
<name>A0ACB7SRU3_HYAAI</name>
<dbReference type="Proteomes" id="UP000821845">
    <property type="component" value="Chromosome 3"/>
</dbReference>
<gene>
    <name evidence="1" type="ORF">HPB50_021352</name>
</gene>
<organism evidence="1 2">
    <name type="scientific">Hyalomma asiaticum</name>
    <name type="common">Tick</name>
    <dbReference type="NCBI Taxonomy" id="266040"/>
    <lineage>
        <taxon>Eukaryota</taxon>
        <taxon>Metazoa</taxon>
        <taxon>Ecdysozoa</taxon>
        <taxon>Arthropoda</taxon>
        <taxon>Chelicerata</taxon>
        <taxon>Arachnida</taxon>
        <taxon>Acari</taxon>
        <taxon>Parasitiformes</taxon>
        <taxon>Ixodida</taxon>
        <taxon>Ixodoidea</taxon>
        <taxon>Ixodidae</taxon>
        <taxon>Hyalomminae</taxon>
        <taxon>Hyalomma</taxon>
    </lineage>
</organism>
<accession>A0ACB7SRU3</accession>
<evidence type="ECO:0000313" key="1">
    <source>
        <dbReference type="EMBL" id="KAH6936761.1"/>
    </source>
</evidence>
<protein>
    <submittedName>
        <fullName evidence="1">Uncharacterized protein</fullName>
    </submittedName>
</protein>
<reference evidence="1" key="1">
    <citation type="submission" date="2020-05" db="EMBL/GenBank/DDBJ databases">
        <title>Large-scale comparative analyses of tick genomes elucidate their genetic diversity and vector capacities.</title>
        <authorList>
            <person name="Jia N."/>
            <person name="Wang J."/>
            <person name="Shi W."/>
            <person name="Du L."/>
            <person name="Sun Y."/>
            <person name="Zhan W."/>
            <person name="Jiang J."/>
            <person name="Wang Q."/>
            <person name="Zhang B."/>
            <person name="Ji P."/>
            <person name="Sakyi L.B."/>
            <person name="Cui X."/>
            <person name="Yuan T."/>
            <person name="Jiang B."/>
            <person name="Yang W."/>
            <person name="Lam T.T.-Y."/>
            <person name="Chang Q."/>
            <person name="Ding S."/>
            <person name="Wang X."/>
            <person name="Zhu J."/>
            <person name="Ruan X."/>
            <person name="Zhao L."/>
            <person name="Wei J."/>
            <person name="Que T."/>
            <person name="Du C."/>
            <person name="Cheng J."/>
            <person name="Dai P."/>
            <person name="Han X."/>
            <person name="Huang E."/>
            <person name="Gao Y."/>
            <person name="Liu J."/>
            <person name="Shao H."/>
            <person name="Ye R."/>
            <person name="Li L."/>
            <person name="Wei W."/>
            <person name="Wang X."/>
            <person name="Wang C."/>
            <person name="Yang T."/>
            <person name="Huo Q."/>
            <person name="Li W."/>
            <person name="Guo W."/>
            <person name="Chen H."/>
            <person name="Zhou L."/>
            <person name="Ni X."/>
            <person name="Tian J."/>
            <person name="Zhou Y."/>
            <person name="Sheng Y."/>
            <person name="Liu T."/>
            <person name="Pan Y."/>
            <person name="Xia L."/>
            <person name="Li J."/>
            <person name="Zhao F."/>
            <person name="Cao W."/>
        </authorList>
    </citation>
    <scope>NUCLEOTIDE SEQUENCE</scope>
    <source>
        <strain evidence="1">Hyas-2018</strain>
    </source>
</reference>
<keyword evidence="2" id="KW-1185">Reference proteome</keyword>
<sequence length="271" mass="29556">MQPPQSPFCFIVQVLITALTCNQQNSACAEQPPPQSDSSFLAGLLALPSASCKAPASVLQESLHVLTPAWSSTSPYASQQRLLSTWKPLPPLSGRGGTAVMQPPQSPFCFIVQRVSVRPLCRPWPPHMAHQVRPAKRLSENYKKSHAPDQALSPARLIRSSLMRQASRTESASTSSTENKNKVDTEREGGNLERVVVDLLRHLCEEPGQRDCRAQRTGESSRARLQSQHVRAARVDAEEGRGASVEGGGGEGRSYEEREERRQGGVTAAQS</sequence>
<evidence type="ECO:0000313" key="2">
    <source>
        <dbReference type="Proteomes" id="UP000821845"/>
    </source>
</evidence>
<comment type="caution">
    <text evidence="1">The sequence shown here is derived from an EMBL/GenBank/DDBJ whole genome shotgun (WGS) entry which is preliminary data.</text>
</comment>